<feature type="domain" description="Tyr recombinase" evidence="6">
    <location>
        <begin position="122"/>
        <end position="310"/>
    </location>
</feature>
<dbReference type="PROSITE" id="PS51898">
    <property type="entry name" value="TYR_RECOMBINASE"/>
    <property type="match status" value="1"/>
</dbReference>
<dbReference type="PROSITE" id="PS51900">
    <property type="entry name" value="CB"/>
    <property type="match status" value="1"/>
</dbReference>
<dbReference type="Proteomes" id="UP000701702">
    <property type="component" value="Unassembled WGS sequence"/>
</dbReference>
<dbReference type="InterPro" id="IPR004107">
    <property type="entry name" value="Integrase_SAM-like_N"/>
</dbReference>
<dbReference type="Gene3D" id="1.10.443.10">
    <property type="entry name" value="Intergrase catalytic core"/>
    <property type="match status" value="1"/>
</dbReference>
<dbReference type="Pfam" id="PF02899">
    <property type="entry name" value="Phage_int_SAM_1"/>
    <property type="match status" value="1"/>
</dbReference>
<dbReference type="PANTHER" id="PTHR30349:SF81">
    <property type="entry name" value="TYROSINE RECOMBINASE XERC"/>
    <property type="match status" value="1"/>
</dbReference>
<dbReference type="InterPro" id="IPR010998">
    <property type="entry name" value="Integrase_recombinase_N"/>
</dbReference>
<keyword evidence="9" id="KW-1185">Reference proteome</keyword>
<accession>A0ABN7Y8M2</accession>
<evidence type="ECO:0000256" key="4">
    <source>
        <dbReference type="ARBA" id="ARBA00023172"/>
    </source>
</evidence>
<evidence type="ECO:0000256" key="2">
    <source>
        <dbReference type="ARBA" id="ARBA00022908"/>
    </source>
</evidence>
<dbReference type="PANTHER" id="PTHR30349">
    <property type="entry name" value="PHAGE INTEGRASE-RELATED"/>
    <property type="match status" value="1"/>
</dbReference>
<dbReference type="InterPro" id="IPR013762">
    <property type="entry name" value="Integrase-like_cat_sf"/>
</dbReference>
<dbReference type="SUPFAM" id="SSF56349">
    <property type="entry name" value="DNA breaking-rejoining enzymes"/>
    <property type="match status" value="1"/>
</dbReference>
<dbReference type="RefSeq" id="WP_224001168.1">
    <property type="nucleotide sequence ID" value="NZ_CAJZAF010000007.1"/>
</dbReference>
<proteinExistence type="predicted"/>
<organism evidence="8 9">
    <name type="scientific">Cupriavidus pinatubonensis</name>
    <dbReference type="NCBI Taxonomy" id="248026"/>
    <lineage>
        <taxon>Bacteria</taxon>
        <taxon>Pseudomonadati</taxon>
        <taxon>Pseudomonadota</taxon>
        <taxon>Betaproteobacteria</taxon>
        <taxon>Burkholderiales</taxon>
        <taxon>Burkholderiaceae</taxon>
        <taxon>Cupriavidus</taxon>
    </lineage>
</organism>
<comment type="caution">
    <text evidence="8">The sequence shown here is derived from an EMBL/GenBank/DDBJ whole genome shotgun (WGS) entry which is preliminary data.</text>
</comment>
<reference evidence="8 9" key="1">
    <citation type="submission" date="2021-08" db="EMBL/GenBank/DDBJ databases">
        <authorList>
            <person name="Peeters C."/>
        </authorList>
    </citation>
    <scope>NUCLEOTIDE SEQUENCE [LARGE SCALE GENOMIC DNA]</scope>
    <source>
        <strain evidence="8 9">LMG 23994</strain>
    </source>
</reference>
<dbReference type="InterPro" id="IPR011010">
    <property type="entry name" value="DNA_brk_join_enz"/>
</dbReference>
<dbReference type="EMBL" id="CAJZAF010000007">
    <property type="protein sequence ID" value="CAG9169697.1"/>
    <property type="molecule type" value="Genomic_DNA"/>
</dbReference>
<evidence type="ECO:0000313" key="9">
    <source>
        <dbReference type="Proteomes" id="UP000701702"/>
    </source>
</evidence>
<protein>
    <submittedName>
        <fullName evidence="8">Tyrosine recombinase XerC</fullName>
    </submittedName>
</protein>
<dbReference type="Gene3D" id="1.10.150.130">
    <property type="match status" value="1"/>
</dbReference>
<keyword evidence="2" id="KW-0229">DNA integration</keyword>
<dbReference type="InterPro" id="IPR044068">
    <property type="entry name" value="CB"/>
</dbReference>
<gene>
    <name evidence="8" type="primary">xerC_5</name>
    <name evidence="8" type="ORF">LMG23994_01618</name>
</gene>
<evidence type="ECO:0000259" key="6">
    <source>
        <dbReference type="PROSITE" id="PS51898"/>
    </source>
</evidence>
<dbReference type="InterPro" id="IPR002104">
    <property type="entry name" value="Integrase_catalytic"/>
</dbReference>
<evidence type="ECO:0000256" key="1">
    <source>
        <dbReference type="ARBA" id="ARBA00022829"/>
    </source>
</evidence>
<evidence type="ECO:0000313" key="8">
    <source>
        <dbReference type="EMBL" id="CAG9169697.1"/>
    </source>
</evidence>
<keyword evidence="3 5" id="KW-0238">DNA-binding</keyword>
<keyword evidence="1" id="KW-0159">Chromosome partition</keyword>
<dbReference type="InterPro" id="IPR050090">
    <property type="entry name" value="Tyrosine_recombinase_XerCD"/>
</dbReference>
<dbReference type="Pfam" id="PF00589">
    <property type="entry name" value="Phage_integrase"/>
    <property type="match status" value="1"/>
</dbReference>
<name>A0ABN7Y8M2_9BURK</name>
<sequence length="334" mass="37720">MNDLNLLAPWVKRFLADYLVTVRSVARSTQLSYRDTLARLIRYAANELRTRPDLLKLDDISRELINRFLPTATTGKAVGARTVNQRLAAIHSFARFVGEYGPEHLEWSGRVVAIPFRKFARPEIPYLEKPEMDALLAAADLRTAQGMRDHALLMFLYNTGARATEVAQVKVEDLQLQSRDGNCNAFVRLLGKGNKVRLCPLWPQTAAEISALIVGRPADQHVFLNRRGTSITRFGVHSLVERCAKRIEARFPAVGAKRVSPHTIRHTTATYLLRSGVDINTIRAWLGHVSLNTTNIYAQIDLEMKSRALAQLQPSGETPRRRMESDLLRFLRSL</sequence>
<feature type="domain" description="Core-binding (CB)" evidence="7">
    <location>
        <begin position="5"/>
        <end position="98"/>
    </location>
</feature>
<evidence type="ECO:0000256" key="5">
    <source>
        <dbReference type="PROSITE-ProRule" id="PRU01248"/>
    </source>
</evidence>
<evidence type="ECO:0000256" key="3">
    <source>
        <dbReference type="ARBA" id="ARBA00023125"/>
    </source>
</evidence>
<keyword evidence="4" id="KW-0233">DNA recombination</keyword>
<evidence type="ECO:0000259" key="7">
    <source>
        <dbReference type="PROSITE" id="PS51900"/>
    </source>
</evidence>